<reference evidence="1 2" key="1">
    <citation type="submission" date="2022-12" db="EMBL/GenBank/DDBJ databases">
        <title>Chromosome-level genome of Tegillarca granosa.</title>
        <authorList>
            <person name="Kim J."/>
        </authorList>
    </citation>
    <scope>NUCLEOTIDE SEQUENCE [LARGE SCALE GENOMIC DNA]</scope>
    <source>
        <strain evidence="1">Teg-2019</strain>
        <tissue evidence="1">Adductor muscle</tissue>
    </source>
</reference>
<evidence type="ECO:0000313" key="2">
    <source>
        <dbReference type="Proteomes" id="UP001217089"/>
    </source>
</evidence>
<dbReference type="EMBL" id="JARBDR010000923">
    <property type="protein sequence ID" value="KAJ8297477.1"/>
    <property type="molecule type" value="Genomic_DNA"/>
</dbReference>
<gene>
    <name evidence="1" type="ORF">KUTeg_024008</name>
</gene>
<dbReference type="Proteomes" id="UP001217089">
    <property type="component" value="Unassembled WGS sequence"/>
</dbReference>
<name>A0ABQ9E1P6_TEGGR</name>
<dbReference type="PANTHER" id="PTHR13617:SF14">
    <property type="entry name" value="PROTEIN ABHD18"/>
    <property type="match status" value="1"/>
</dbReference>
<organism evidence="1 2">
    <name type="scientific">Tegillarca granosa</name>
    <name type="common">Malaysian cockle</name>
    <name type="synonym">Anadara granosa</name>
    <dbReference type="NCBI Taxonomy" id="220873"/>
    <lineage>
        <taxon>Eukaryota</taxon>
        <taxon>Metazoa</taxon>
        <taxon>Spiralia</taxon>
        <taxon>Lophotrochozoa</taxon>
        <taxon>Mollusca</taxon>
        <taxon>Bivalvia</taxon>
        <taxon>Autobranchia</taxon>
        <taxon>Pteriomorphia</taxon>
        <taxon>Arcoida</taxon>
        <taxon>Arcoidea</taxon>
        <taxon>Arcidae</taxon>
        <taxon>Tegillarca</taxon>
    </lineage>
</organism>
<sequence length="257" mass="29546">MDCSKALYGIIECHIRCPNIFFFRRSSLHNVSDLFVMGGALIFESIVLLNWCERHGLGPLGLTGILHGRTFSSLFKQNIDQDVLDFMIGVMDEFTYLGNFSIPVDTSLIIIVHAKQDAYIPRGGVPSLEDLWPGSEVRFIDTGHVIGCAAQQSVFRDSSLPYHLIVDCQMGMVYLRYSSLPYDLIIDCQMGMVYLRYSSLRYYLIIDCQMGMVYLRYSSLPYDLIIDCQMEMVYLRYSSLPYHLIIDCQMGMVYLRY</sequence>
<proteinExistence type="predicted"/>
<dbReference type="PANTHER" id="PTHR13617">
    <property type="entry name" value="PROTEIN ABHD18"/>
    <property type="match status" value="1"/>
</dbReference>
<keyword evidence="2" id="KW-1185">Reference proteome</keyword>
<dbReference type="SUPFAM" id="SSF141571">
    <property type="entry name" value="Pentapeptide repeat-like"/>
    <property type="match status" value="1"/>
</dbReference>
<dbReference type="Pfam" id="PF09752">
    <property type="entry name" value="ABHD18"/>
    <property type="match status" value="1"/>
</dbReference>
<comment type="caution">
    <text evidence="1">The sequence shown here is derived from an EMBL/GenBank/DDBJ whole genome shotgun (WGS) entry which is preliminary data.</text>
</comment>
<accession>A0ABQ9E1P6</accession>
<evidence type="ECO:0000313" key="1">
    <source>
        <dbReference type="EMBL" id="KAJ8297477.1"/>
    </source>
</evidence>
<protein>
    <submittedName>
        <fullName evidence="1">Uncharacterized protein</fullName>
    </submittedName>
</protein>
<dbReference type="InterPro" id="IPR019149">
    <property type="entry name" value="ABHD18"/>
</dbReference>